<feature type="chain" id="PRO_5032445205" description="DUF1049 domain-containing protein" evidence="2">
    <location>
        <begin position="29"/>
        <end position="76"/>
    </location>
</feature>
<protein>
    <recommendedName>
        <fullName evidence="5">DUF1049 domain-containing protein</fullName>
    </recommendedName>
</protein>
<proteinExistence type="predicted"/>
<organism evidence="3 4">
    <name type="scientific">Phytomonospora endophytica</name>
    <dbReference type="NCBI Taxonomy" id="714109"/>
    <lineage>
        <taxon>Bacteria</taxon>
        <taxon>Bacillati</taxon>
        <taxon>Actinomycetota</taxon>
        <taxon>Actinomycetes</taxon>
        <taxon>Micromonosporales</taxon>
        <taxon>Micromonosporaceae</taxon>
        <taxon>Phytomonospora</taxon>
    </lineage>
</organism>
<evidence type="ECO:0000313" key="4">
    <source>
        <dbReference type="Proteomes" id="UP000548476"/>
    </source>
</evidence>
<reference evidence="3 4" key="1">
    <citation type="submission" date="2020-08" db="EMBL/GenBank/DDBJ databases">
        <title>Genomic Encyclopedia of Type Strains, Phase IV (KMG-IV): sequencing the most valuable type-strain genomes for metagenomic binning, comparative biology and taxonomic classification.</title>
        <authorList>
            <person name="Goeker M."/>
        </authorList>
    </citation>
    <scope>NUCLEOTIDE SEQUENCE [LARGE SCALE GENOMIC DNA]</scope>
    <source>
        <strain evidence="3 4">YIM 65646</strain>
    </source>
</reference>
<evidence type="ECO:0000313" key="3">
    <source>
        <dbReference type="EMBL" id="MBB6037449.1"/>
    </source>
</evidence>
<dbReference type="EMBL" id="JACHGT010000012">
    <property type="protein sequence ID" value="MBB6037449.1"/>
    <property type="molecule type" value="Genomic_DNA"/>
</dbReference>
<gene>
    <name evidence="3" type="ORF">HNR73_005325</name>
</gene>
<evidence type="ECO:0000256" key="1">
    <source>
        <dbReference type="SAM" id="Phobius"/>
    </source>
</evidence>
<evidence type="ECO:0000256" key="2">
    <source>
        <dbReference type="SAM" id="SignalP"/>
    </source>
</evidence>
<evidence type="ECO:0008006" key="5">
    <source>
        <dbReference type="Google" id="ProtNLM"/>
    </source>
</evidence>
<keyword evidence="1" id="KW-0812">Transmembrane</keyword>
<keyword evidence="4" id="KW-1185">Reference proteome</keyword>
<dbReference type="AlphaFoldDB" id="A0A841FYC3"/>
<keyword evidence="1" id="KW-1133">Transmembrane helix</keyword>
<keyword evidence="1" id="KW-0472">Membrane</keyword>
<sequence>MRRVPLKPALTAVLAVVVFLATEVPAHAAGSSVPFLAVLRSPSTGLNVVIAAVVGLVAGGLTFYLRTRGRRGEDRD</sequence>
<keyword evidence="2" id="KW-0732">Signal</keyword>
<accession>A0A841FYC3</accession>
<dbReference type="Proteomes" id="UP000548476">
    <property type="component" value="Unassembled WGS sequence"/>
</dbReference>
<dbReference type="RefSeq" id="WP_184790265.1">
    <property type="nucleotide sequence ID" value="NZ_BONT01000092.1"/>
</dbReference>
<name>A0A841FYC3_9ACTN</name>
<comment type="caution">
    <text evidence="3">The sequence shown here is derived from an EMBL/GenBank/DDBJ whole genome shotgun (WGS) entry which is preliminary data.</text>
</comment>
<feature type="signal peptide" evidence="2">
    <location>
        <begin position="1"/>
        <end position="28"/>
    </location>
</feature>
<feature type="transmembrane region" description="Helical" evidence="1">
    <location>
        <begin position="44"/>
        <end position="65"/>
    </location>
</feature>